<feature type="non-terminal residue" evidence="1">
    <location>
        <position position="1"/>
    </location>
</feature>
<dbReference type="Proteomes" id="UP000257109">
    <property type="component" value="Unassembled WGS sequence"/>
</dbReference>
<sequence>MGTGYSHNLGSDCTSFEAGSTGASARWGDHFEVSMGHRTEDNTEIWSVGYKHGKKKREDCGYQLRATRDNNGIAKVSFGIDDNGTVFLLNITRVGRDGLRGGITGITSKRPQMFFTRTRPGYTIETTIVPCGCSDRDGLFVLEMKKKVNSVSAYMVTMAHYYLTDDIGLSVTAKIRYKKGNGFVVEVEGPISHPSDDLHNVIVQTRRTGIWSPDACPHCNGADSQGEEAMGQIVKPIHSSNIRGLVNSTGTTAGSNK</sequence>
<comment type="caution">
    <text evidence="1">The sequence shown here is derived from an EMBL/GenBank/DDBJ whole genome shotgun (WGS) entry which is preliminary data.</text>
</comment>
<proteinExistence type="predicted"/>
<accession>A0A371H8R5</accession>
<reference evidence="1" key="1">
    <citation type="submission" date="2018-05" db="EMBL/GenBank/DDBJ databases">
        <title>Draft genome of Mucuna pruriens seed.</title>
        <authorList>
            <person name="Nnadi N.E."/>
            <person name="Vos R."/>
            <person name="Hasami M.H."/>
            <person name="Devisetty U.K."/>
            <person name="Aguiy J.C."/>
        </authorList>
    </citation>
    <scope>NUCLEOTIDE SEQUENCE [LARGE SCALE GENOMIC DNA]</scope>
    <source>
        <strain evidence="1">JCA_2017</strain>
    </source>
</reference>
<evidence type="ECO:0000313" key="1">
    <source>
        <dbReference type="EMBL" id="RDX99063.1"/>
    </source>
</evidence>
<evidence type="ECO:0000313" key="2">
    <source>
        <dbReference type="Proteomes" id="UP000257109"/>
    </source>
</evidence>
<dbReference type="OrthoDB" id="1408701at2759"/>
<organism evidence="1 2">
    <name type="scientific">Mucuna pruriens</name>
    <name type="common">Velvet bean</name>
    <name type="synonym">Dolichos pruriens</name>
    <dbReference type="NCBI Taxonomy" id="157652"/>
    <lineage>
        <taxon>Eukaryota</taxon>
        <taxon>Viridiplantae</taxon>
        <taxon>Streptophyta</taxon>
        <taxon>Embryophyta</taxon>
        <taxon>Tracheophyta</taxon>
        <taxon>Spermatophyta</taxon>
        <taxon>Magnoliopsida</taxon>
        <taxon>eudicotyledons</taxon>
        <taxon>Gunneridae</taxon>
        <taxon>Pentapetalae</taxon>
        <taxon>rosids</taxon>
        <taxon>fabids</taxon>
        <taxon>Fabales</taxon>
        <taxon>Fabaceae</taxon>
        <taxon>Papilionoideae</taxon>
        <taxon>50 kb inversion clade</taxon>
        <taxon>NPAAA clade</taxon>
        <taxon>indigoferoid/millettioid clade</taxon>
        <taxon>Phaseoleae</taxon>
        <taxon>Mucuna</taxon>
    </lineage>
</organism>
<name>A0A371H8R5_MUCPR</name>
<keyword evidence="2" id="KW-1185">Reference proteome</keyword>
<dbReference type="AlphaFoldDB" id="A0A371H8R5"/>
<dbReference type="EMBL" id="QJKJ01003316">
    <property type="protein sequence ID" value="RDX99063.1"/>
    <property type="molecule type" value="Genomic_DNA"/>
</dbReference>
<protein>
    <submittedName>
        <fullName evidence="1">Uncharacterized protein</fullName>
    </submittedName>
</protein>
<gene>
    <name evidence="1" type="ORF">CR513_17936</name>
</gene>